<evidence type="ECO:0000313" key="1">
    <source>
        <dbReference type="EMBL" id="CAG8736198.1"/>
    </source>
</evidence>
<reference evidence="1" key="1">
    <citation type="submission" date="2021-06" db="EMBL/GenBank/DDBJ databases">
        <authorList>
            <person name="Kallberg Y."/>
            <person name="Tangrot J."/>
            <person name="Rosling A."/>
        </authorList>
    </citation>
    <scope>NUCLEOTIDE SEQUENCE</scope>
    <source>
        <strain evidence="1">MA453B</strain>
    </source>
</reference>
<dbReference type="Proteomes" id="UP000789405">
    <property type="component" value="Unassembled WGS sequence"/>
</dbReference>
<organism evidence="1 2">
    <name type="scientific">Dentiscutata erythropus</name>
    <dbReference type="NCBI Taxonomy" id="1348616"/>
    <lineage>
        <taxon>Eukaryota</taxon>
        <taxon>Fungi</taxon>
        <taxon>Fungi incertae sedis</taxon>
        <taxon>Mucoromycota</taxon>
        <taxon>Glomeromycotina</taxon>
        <taxon>Glomeromycetes</taxon>
        <taxon>Diversisporales</taxon>
        <taxon>Gigasporaceae</taxon>
        <taxon>Dentiscutata</taxon>
    </lineage>
</organism>
<name>A0A9N9IHQ7_9GLOM</name>
<evidence type="ECO:0000313" key="2">
    <source>
        <dbReference type="Proteomes" id="UP000789405"/>
    </source>
</evidence>
<gene>
    <name evidence="1" type="ORF">DERYTH_LOCUS15583</name>
</gene>
<keyword evidence="2" id="KW-1185">Reference proteome</keyword>
<sequence length="96" mass="11072">MENTDEIDFTDYIDEDTDKIENINIIKNMKSSKYVENIVDSTDIKNVVISTSKSYHKQVAEELKNLTTKVAPTMNTWILSANQAYIAITIYYIDDK</sequence>
<accession>A0A9N9IHQ7</accession>
<proteinExistence type="predicted"/>
<comment type="caution">
    <text evidence="1">The sequence shown here is derived from an EMBL/GenBank/DDBJ whole genome shotgun (WGS) entry which is preliminary data.</text>
</comment>
<protein>
    <submittedName>
        <fullName evidence="1">10530_t:CDS:1</fullName>
    </submittedName>
</protein>
<dbReference type="AlphaFoldDB" id="A0A9N9IHQ7"/>
<dbReference type="EMBL" id="CAJVPY010012751">
    <property type="protein sequence ID" value="CAG8736198.1"/>
    <property type="molecule type" value="Genomic_DNA"/>
</dbReference>